<dbReference type="AlphaFoldDB" id="A0A1H1U4E4"/>
<organism evidence="1 2">
    <name type="scientific">Actinopolymorpha singaporensis</name>
    <dbReference type="NCBI Taxonomy" id="117157"/>
    <lineage>
        <taxon>Bacteria</taxon>
        <taxon>Bacillati</taxon>
        <taxon>Actinomycetota</taxon>
        <taxon>Actinomycetes</taxon>
        <taxon>Propionibacteriales</taxon>
        <taxon>Actinopolymorphaceae</taxon>
        <taxon>Actinopolymorpha</taxon>
    </lineage>
</organism>
<keyword evidence="2" id="KW-1185">Reference proteome</keyword>
<name>A0A1H1U4E4_9ACTN</name>
<proteinExistence type="predicted"/>
<dbReference type="Proteomes" id="UP000198983">
    <property type="component" value="Chromosome I"/>
</dbReference>
<evidence type="ECO:0000313" key="1">
    <source>
        <dbReference type="EMBL" id="SDS67412.1"/>
    </source>
</evidence>
<protein>
    <submittedName>
        <fullName evidence="1">Uncharacterized protein</fullName>
    </submittedName>
</protein>
<sequence length="200" mass="22229">MALLFKFELSTHSVDSYDHLLLMLEEAGASSPPGRLYHVAYGPKDRLKIVDVWDSPPTMGPGQFQEFAEALLPALKDVGIVLQEPDVHDVHTIIQSKRTATRGPRRFLVKFDPPGMTAGQCDEIANSLDEAGLGAPAERLYHVCYREDDELRTISVWEGEEALRAYFDQLALIAVDLGLTEVARTEPVIEEVYHIIDGSP</sequence>
<dbReference type="EMBL" id="LT629732">
    <property type="protein sequence ID" value="SDS67412.1"/>
    <property type="molecule type" value="Genomic_DNA"/>
</dbReference>
<reference evidence="1 2" key="1">
    <citation type="submission" date="2016-10" db="EMBL/GenBank/DDBJ databases">
        <authorList>
            <person name="de Groot N.N."/>
        </authorList>
    </citation>
    <scope>NUCLEOTIDE SEQUENCE [LARGE SCALE GENOMIC DNA]</scope>
    <source>
        <strain evidence="1 2">DSM 22024</strain>
    </source>
</reference>
<accession>A0A1H1U4E4</accession>
<gene>
    <name evidence="1" type="ORF">SAMN04489717_3467</name>
</gene>
<evidence type="ECO:0000313" key="2">
    <source>
        <dbReference type="Proteomes" id="UP000198983"/>
    </source>
</evidence>